<dbReference type="Proteomes" id="UP000325333">
    <property type="component" value="Unassembled WGS sequence"/>
</dbReference>
<gene>
    <name evidence="2" type="ORF">FH063_005611</name>
</gene>
<sequence length="37" mass="4073">METPDLRGSAGRRHDQGLRRLHMSGQQEVGTAVPLSK</sequence>
<feature type="region of interest" description="Disordered" evidence="1">
    <location>
        <begin position="1"/>
        <end position="37"/>
    </location>
</feature>
<name>A0A5B0KS86_9PROT</name>
<protein>
    <submittedName>
        <fullName evidence="2">Uncharacterized protein</fullName>
    </submittedName>
</protein>
<evidence type="ECO:0000313" key="2">
    <source>
        <dbReference type="EMBL" id="KAA1055049.1"/>
    </source>
</evidence>
<comment type="caution">
    <text evidence="2">The sequence shown here is derived from an EMBL/GenBank/DDBJ whole genome shotgun (WGS) entry which is preliminary data.</text>
</comment>
<dbReference type="EMBL" id="VEWN01000007">
    <property type="protein sequence ID" value="KAA1055049.1"/>
    <property type="molecule type" value="Genomic_DNA"/>
</dbReference>
<evidence type="ECO:0000313" key="3">
    <source>
        <dbReference type="Proteomes" id="UP000325333"/>
    </source>
</evidence>
<proteinExistence type="predicted"/>
<accession>A0A5B0KS86</accession>
<dbReference type="AlphaFoldDB" id="A0A5B0KS86"/>
<organism evidence="2 3">
    <name type="scientific">Azospirillum argentinense</name>
    <dbReference type="NCBI Taxonomy" id="2970906"/>
    <lineage>
        <taxon>Bacteria</taxon>
        <taxon>Pseudomonadati</taxon>
        <taxon>Pseudomonadota</taxon>
        <taxon>Alphaproteobacteria</taxon>
        <taxon>Rhodospirillales</taxon>
        <taxon>Azospirillaceae</taxon>
        <taxon>Azospirillum</taxon>
    </lineage>
</organism>
<reference evidence="2 3" key="1">
    <citation type="submission" date="2019-07" db="EMBL/GenBank/DDBJ databases">
        <title>Genome sequencing of the stress-tolerant strain Azospirillum brasilense Az19.</title>
        <authorList>
            <person name="Maroniche G.A."/>
            <person name="Garcia J.E."/>
            <person name="Pagnussat L."/>
            <person name="Amenta M."/>
            <person name="Creus C.M."/>
        </authorList>
    </citation>
    <scope>NUCLEOTIDE SEQUENCE [LARGE SCALE GENOMIC DNA]</scope>
    <source>
        <strain evidence="2 3">Az19</strain>
    </source>
</reference>
<evidence type="ECO:0000256" key="1">
    <source>
        <dbReference type="SAM" id="MobiDB-lite"/>
    </source>
</evidence>